<evidence type="ECO:0000313" key="2">
    <source>
        <dbReference type="Proteomes" id="UP000242146"/>
    </source>
</evidence>
<dbReference type="EMBL" id="MCGT01000037">
    <property type="protein sequence ID" value="ORX46506.1"/>
    <property type="molecule type" value="Genomic_DNA"/>
</dbReference>
<protein>
    <submittedName>
        <fullName evidence="1">Uncharacterized protein</fullName>
    </submittedName>
</protein>
<comment type="caution">
    <text evidence="1">The sequence shown here is derived from an EMBL/GenBank/DDBJ whole genome shotgun (WGS) entry which is preliminary data.</text>
</comment>
<gene>
    <name evidence="1" type="ORF">DM01DRAFT_1339508</name>
</gene>
<organism evidence="1 2">
    <name type="scientific">Hesseltinella vesiculosa</name>
    <dbReference type="NCBI Taxonomy" id="101127"/>
    <lineage>
        <taxon>Eukaryota</taxon>
        <taxon>Fungi</taxon>
        <taxon>Fungi incertae sedis</taxon>
        <taxon>Mucoromycota</taxon>
        <taxon>Mucoromycotina</taxon>
        <taxon>Mucoromycetes</taxon>
        <taxon>Mucorales</taxon>
        <taxon>Cunninghamellaceae</taxon>
        <taxon>Hesseltinella</taxon>
    </lineage>
</organism>
<dbReference type="Proteomes" id="UP000242146">
    <property type="component" value="Unassembled WGS sequence"/>
</dbReference>
<keyword evidence="2" id="KW-1185">Reference proteome</keyword>
<proteinExistence type="predicted"/>
<name>A0A1X2G6Q2_9FUNG</name>
<evidence type="ECO:0000313" key="1">
    <source>
        <dbReference type="EMBL" id="ORX46506.1"/>
    </source>
</evidence>
<reference evidence="1 2" key="1">
    <citation type="submission" date="2016-07" db="EMBL/GenBank/DDBJ databases">
        <title>Pervasive Adenine N6-methylation of Active Genes in Fungi.</title>
        <authorList>
            <consortium name="DOE Joint Genome Institute"/>
            <person name="Mondo S.J."/>
            <person name="Dannebaum R.O."/>
            <person name="Kuo R.C."/>
            <person name="Labutti K."/>
            <person name="Haridas S."/>
            <person name="Kuo A."/>
            <person name="Salamov A."/>
            <person name="Ahrendt S.R."/>
            <person name="Lipzen A."/>
            <person name="Sullivan W."/>
            <person name="Andreopoulos W.B."/>
            <person name="Clum A."/>
            <person name="Lindquist E."/>
            <person name="Daum C."/>
            <person name="Ramamoorthy G.K."/>
            <person name="Gryganskyi A."/>
            <person name="Culley D."/>
            <person name="Magnuson J.K."/>
            <person name="James T.Y."/>
            <person name="O'Malley M.A."/>
            <person name="Stajich J.E."/>
            <person name="Spatafora J.W."/>
            <person name="Visel A."/>
            <person name="Grigoriev I.V."/>
        </authorList>
    </citation>
    <scope>NUCLEOTIDE SEQUENCE [LARGE SCALE GENOMIC DNA]</scope>
    <source>
        <strain evidence="1 2">NRRL 3301</strain>
    </source>
</reference>
<dbReference type="AlphaFoldDB" id="A0A1X2G6Q2"/>
<sequence>MSLNGNCGHEDADYEMGKPAVNQYCCSGYECRKGVCSMPSVLSGGSKKCIGLIRPKTQSACIAGTVSVSDIQGVGMFCYCGCDRVYQIWNQMRNCPFSPFGFDLGPQMGDGSGLVGDLVHTVGGLPVAGDVLGESGPFGQHTPYGQHGRGMTAQQCKQLGEAAKEACKQCSICTMTTSA</sequence>
<accession>A0A1X2G6Q2</accession>